<feature type="transmembrane region" description="Helical" evidence="7">
    <location>
        <begin position="77"/>
        <end position="98"/>
    </location>
</feature>
<comment type="caution">
    <text evidence="9">The sequence shown here is derived from an EMBL/GenBank/DDBJ whole genome shotgun (WGS) entry which is preliminary data.</text>
</comment>
<evidence type="ECO:0000256" key="5">
    <source>
        <dbReference type="ARBA" id="ARBA00022989"/>
    </source>
</evidence>
<accession>A0AAE3JEF5</accession>
<evidence type="ECO:0000256" key="3">
    <source>
        <dbReference type="ARBA" id="ARBA00022679"/>
    </source>
</evidence>
<dbReference type="NCBIfam" id="TIGR03025">
    <property type="entry name" value="EPS_sugtrans"/>
    <property type="match status" value="1"/>
</dbReference>
<name>A0AAE3JEF5_9FIRM</name>
<dbReference type="Proteomes" id="UP001198182">
    <property type="component" value="Unassembled WGS sequence"/>
</dbReference>
<evidence type="ECO:0000256" key="6">
    <source>
        <dbReference type="ARBA" id="ARBA00023136"/>
    </source>
</evidence>
<keyword evidence="10" id="KW-1185">Reference proteome</keyword>
<reference evidence="9" key="1">
    <citation type="submission" date="2021-10" db="EMBL/GenBank/DDBJ databases">
        <title>Anaerobic single-cell dispensing facilitates the cultivation of human gut bacteria.</title>
        <authorList>
            <person name="Afrizal A."/>
        </authorList>
    </citation>
    <scope>NUCLEOTIDE SEQUENCE</scope>
    <source>
        <strain evidence="9">CLA-AA-H215</strain>
    </source>
</reference>
<proteinExistence type="inferred from homology"/>
<dbReference type="AlphaFoldDB" id="A0AAE3JEF5"/>
<keyword evidence="3 9" id="KW-0808">Transferase</keyword>
<evidence type="ECO:0000313" key="10">
    <source>
        <dbReference type="Proteomes" id="UP001198182"/>
    </source>
</evidence>
<evidence type="ECO:0000256" key="2">
    <source>
        <dbReference type="ARBA" id="ARBA00006464"/>
    </source>
</evidence>
<evidence type="ECO:0000259" key="8">
    <source>
        <dbReference type="Pfam" id="PF02397"/>
    </source>
</evidence>
<dbReference type="EMBL" id="JAJEQR010000008">
    <property type="protein sequence ID" value="MCC2230123.1"/>
    <property type="molecule type" value="Genomic_DNA"/>
</dbReference>
<keyword evidence="6 7" id="KW-0472">Membrane</keyword>
<dbReference type="Pfam" id="PF02397">
    <property type="entry name" value="Bac_transf"/>
    <property type="match status" value="1"/>
</dbReference>
<feature type="transmembrane region" description="Helical" evidence="7">
    <location>
        <begin position="118"/>
        <end position="143"/>
    </location>
</feature>
<dbReference type="GO" id="GO:0016020">
    <property type="term" value="C:membrane"/>
    <property type="evidence" value="ECO:0007669"/>
    <property type="project" value="UniProtKB-SubCell"/>
</dbReference>
<dbReference type="InterPro" id="IPR017475">
    <property type="entry name" value="EPS_sugar_tfrase"/>
</dbReference>
<dbReference type="PANTHER" id="PTHR30576:SF0">
    <property type="entry name" value="UNDECAPRENYL-PHOSPHATE N-ACETYLGALACTOSAMINYL 1-PHOSPHATE TRANSFERASE-RELATED"/>
    <property type="match status" value="1"/>
</dbReference>
<gene>
    <name evidence="9" type="ORF">LKD81_03790</name>
</gene>
<dbReference type="PANTHER" id="PTHR30576">
    <property type="entry name" value="COLANIC BIOSYNTHESIS UDP-GLUCOSE LIPID CARRIER TRANSFERASE"/>
    <property type="match status" value="1"/>
</dbReference>
<evidence type="ECO:0000256" key="1">
    <source>
        <dbReference type="ARBA" id="ARBA00004141"/>
    </source>
</evidence>
<protein>
    <submittedName>
        <fullName evidence="9">Sugar transferase</fullName>
    </submittedName>
</protein>
<comment type="similarity">
    <text evidence="2">Belongs to the bacterial sugar transferase family.</text>
</comment>
<keyword evidence="4 7" id="KW-0812">Transmembrane</keyword>
<organism evidence="9 10">
    <name type="scientific">Hominifimenecus microfluidus</name>
    <dbReference type="NCBI Taxonomy" id="2885348"/>
    <lineage>
        <taxon>Bacteria</taxon>
        <taxon>Bacillati</taxon>
        <taxon>Bacillota</taxon>
        <taxon>Clostridia</taxon>
        <taxon>Lachnospirales</taxon>
        <taxon>Lachnospiraceae</taxon>
        <taxon>Hominifimenecus</taxon>
    </lineage>
</organism>
<dbReference type="InterPro" id="IPR003362">
    <property type="entry name" value="Bact_transf"/>
</dbReference>
<feature type="domain" description="Bacterial sugar transferase" evidence="8">
    <location>
        <begin position="261"/>
        <end position="437"/>
    </location>
</feature>
<comment type="subcellular location">
    <subcellularLocation>
        <location evidence="1">Membrane</location>
        <topology evidence="1">Multi-pass membrane protein</topology>
    </subcellularLocation>
</comment>
<evidence type="ECO:0000313" key="9">
    <source>
        <dbReference type="EMBL" id="MCC2230123.1"/>
    </source>
</evidence>
<evidence type="ECO:0000256" key="7">
    <source>
        <dbReference type="SAM" id="Phobius"/>
    </source>
</evidence>
<dbReference type="GO" id="GO:0016780">
    <property type="term" value="F:phosphotransferase activity, for other substituted phosphate groups"/>
    <property type="evidence" value="ECO:0007669"/>
    <property type="project" value="TreeGrafter"/>
</dbReference>
<sequence length="459" mass="52522">MKEILFKCRKSIVSLMKLLLFMALMGICFGLLSLHNPQIIKMSRTAAVTGLTFVVCGLFMTHIYGTYDIGKRKSRPIVHSLTLSVMFTDLLTFVMLIIMNMNEVNNNRMYPYLWEDLLLLLVALILQIFCIVIFTYGGHAIYFSFTDPERCLIVTGGGDLRNLRRGIGKYKKQYKVEGTIELGDPNLYEAIEKVDTIFLNNVPEDDKNKIVSFCYQHMVNVFYTPEVVDVVNLHSRLAVLDDVSMIASEVKELSFEQRLIKRTMDIVVSMIGLIILSPILLVCAAAIKIGDGGTVLFRQNRVTEGGRIFTIYKFRTMIEHADQHLVTDHDSRITKVGHFLRKYRLDELPQLLNILKGDMSLVGPRPEMTEYVYVYSETLPEFLYRHRVKAGLTGYAQITGKYNTSSKDKLVMDLMYIESFSIWNDVKILFQTVLVLLRADESTAAFDDDEEAKRRGESE</sequence>
<dbReference type="RefSeq" id="WP_308452833.1">
    <property type="nucleotide sequence ID" value="NZ_JAJEQR010000008.1"/>
</dbReference>
<feature type="transmembrane region" description="Helical" evidence="7">
    <location>
        <begin position="266"/>
        <end position="287"/>
    </location>
</feature>
<keyword evidence="5 7" id="KW-1133">Transmembrane helix</keyword>
<feature type="transmembrane region" description="Helical" evidence="7">
    <location>
        <begin position="12"/>
        <end position="34"/>
    </location>
</feature>
<feature type="transmembrane region" description="Helical" evidence="7">
    <location>
        <begin position="46"/>
        <end position="65"/>
    </location>
</feature>
<evidence type="ECO:0000256" key="4">
    <source>
        <dbReference type="ARBA" id="ARBA00022692"/>
    </source>
</evidence>